<dbReference type="PROSITE" id="PS51194">
    <property type="entry name" value="HELICASE_CTER"/>
    <property type="match status" value="1"/>
</dbReference>
<reference evidence="3" key="1">
    <citation type="submission" date="2021-01" db="EMBL/GenBank/DDBJ databases">
        <authorList>
            <person name="Corre E."/>
            <person name="Pelletier E."/>
            <person name="Niang G."/>
            <person name="Scheremetjew M."/>
            <person name="Finn R."/>
            <person name="Kale V."/>
            <person name="Holt S."/>
            <person name="Cochrane G."/>
            <person name="Meng A."/>
            <person name="Brown T."/>
            <person name="Cohen L."/>
        </authorList>
    </citation>
    <scope>NUCLEOTIDE SEQUENCE</scope>
    <source>
        <strain evidence="3">CCMP1756</strain>
    </source>
</reference>
<name>A0A7S3ZVE8_9STRA</name>
<proteinExistence type="predicted"/>
<dbReference type="InterPro" id="IPR027417">
    <property type="entry name" value="P-loop_NTPase"/>
</dbReference>
<dbReference type="InterPro" id="IPR001650">
    <property type="entry name" value="Helicase_C-like"/>
</dbReference>
<dbReference type="Gene3D" id="3.40.50.300">
    <property type="entry name" value="P-loop containing nucleotide triphosphate hydrolases"/>
    <property type="match status" value="2"/>
</dbReference>
<accession>A0A7S3ZVE8</accession>
<sequence>MITSLTGRCPRRFEPQIAMVLRNVRPDRQTALFSATFPRAVEQLARKALQHPLEIVCGGKSVASDTVDQYVEVRPEQTKFMRLLQLLGVWFERGSTLVFVDTQLKCDSIYEQLVKAGYPSLSLHGGKEQDDRASTIKDFQDGVATVLVATSVAGRGLDVPAISCVVNYSCPNHLEDYVHRVGRTGRAGRKGTAYTFLDPQTEDAYAPILKKALTQAKRQVPPELDQLAKKFVDKTKTGEKKWAPSGFAGRGFKFDEDELDDEKQRAKAQRKLMESEMGLVVAESHLDDDEGPEKEAPAPAPAKEPDVPALAPDQLATSLAASAGAALPNAVTRAPQAAQAAVAGVVPQLAANVSDLSHLSPVERAKALAARFGRVPIVAARQAAPAASPHDAALARARALAAGMTGAPASTAPVLTPAQISGETAYDELDINDYPGEARLRATNRDVLLRVQEETGAALINRGVFVAPGTQPPPGQRRLYLAIEGQDARAVALAKAEMKRVLNEETLNLAAGGSRSQSAMANYGKYSLV</sequence>
<dbReference type="AlphaFoldDB" id="A0A7S3ZVE8"/>
<protein>
    <recommendedName>
        <fullName evidence="2">Helicase C-terminal domain-containing protein</fullName>
    </recommendedName>
</protein>
<dbReference type="InterPro" id="IPR056149">
    <property type="entry name" value="PRP5/DDX46/KHDC4_KH"/>
</dbReference>
<gene>
    <name evidence="3" type="ORF">PCAL00307_LOCUS10546</name>
</gene>
<feature type="region of interest" description="Disordered" evidence="1">
    <location>
        <begin position="253"/>
        <end position="273"/>
    </location>
</feature>
<dbReference type="Pfam" id="PF23469">
    <property type="entry name" value="KH_12"/>
    <property type="match status" value="1"/>
</dbReference>
<organism evidence="3">
    <name type="scientific">Pelagomonas calceolata</name>
    <dbReference type="NCBI Taxonomy" id="35677"/>
    <lineage>
        <taxon>Eukaryota</taxon>
        <taxon>Sar</taxon>
        <taxon>Stramenopiles</taxon>
        <taxon>Ochrophyta</taxon>
        <taxon>Pelagophyceae</taxon>
        <taxon>Pelagomonadales</taxon>
        <taxon>Pelagomonadaceae</taxon>
        <taxon>Pelagomonas</taxon>
    </lineage>
</organism>
<evidence type="ECO:0000259" key="2">
    <source>
        <dbReference type="PROSITE" id="PS51194"/>
    </source>
</evidence>
<evidence type="ECO:0000313" key="3">
    <source>
        <dbReference type="EMBL" id="CAE0695110.1"/>
    </source>
</evidence>
<feature type="domain" description="Helicase C-terminal" evidence="2">
    <location>
        <begin position="82"/>
        <end position="228"/>
    </location>
</feature>
<dbReference type="PANTHER" id="PTHR47958">
    <property type="entry name" value="ATP-DEPENDENT RNA HELICASE DBP3"/>
    <property type="match status" value="1"/>
</dbReference>
<dbReference type="CDD" id="cd18787">
    <property type="entry name" value="SF2_C_DEAD"/>
    <property type="match status" value="1"/>
</dbReference>
<dbReference type="EMBL" id="HBIW01012286">
    <property type="protein sequence ID" value="CAE0695110.1"/>
    <property type="molecule type" value="Transcribed_RNA"/>
</dbReference>
<feature type="region of interest" description="Disordered" evidence="1">
    <location>
        <begin position="285"/>
        <end position="308"/>
    </location>
</feature>
<dbReference type="SMART" id="SM00490">
    <property type="entry name" value="HELICc"/>
    <property type="match status" value="1"/>
</dbReference>
<evidence type="ECO:0000256" key="1">
    <source>
        <dbReference type="SAM" id="MobiDB-lite"/>
    </source>
</evidence>
<dbReference type="Pfam" id="PF00271">
    <property type="entry name" value="Helicase_C"/>
    <property type="match status" value="1"/>
</dbReference>
<dbReference type="SUPFAM" id="SSF52540">
    <property type="entry name" value="P-loop containing nucleoside triphosphate hydrolases"/>
    <property type="match status" value="1"/>
</dbReference>